<dbReference type="Pfam" id="PF11107">
    <property type="entry name" value="FANCF"/>
    <property type="match status" value="1"/>
</dbReference>
<dbReference type="PANTHER" id="PTHR14449:SF2">
    <property type="entry name" value="FANCONI ANEMIA GROUP F PROTEIN"/>
    <property type="match status" value="1"/>
</dbReference>
<name>A0ABD3I9K5_9MARC</name>
<proteinExistence type="predicted"/>
<accession>A0ABD3I9K5</accession>
<reference evidence="1 2" key="1">
    <citation type="submission" date="2024-09" db="EMBL/GenBank/DDBJ databases">
        <title>Chromosome-scale assembly of Riccia sorocarpa.</title>
        <authorList>
            <person name="Paukszto L."/>
        </authorList>
    </citation>
    <scope>NUCLEOTIDE SEQUENCE [LARGE SCALE GENOMIC DNA]</scope>
    <source>
        <strain evidence="1">LP-2024</strain>
        <tissue evidence="1">Aerial parts of the thallus</tissue>
    </source>
</reference>
<gene>
    <name evidence="1" type="ORF">R1sor_017419</name>
</gene>
<dbReference type="Proteomes" id="UP001633002">
    <property type="component" value="Unassembled WGS sequence"/>
</dbReference>
<dbReference type="PANTHER" id="PTHR14449">
    <property type="entry name" value="FANCONI ANEMIA GROUP F PROTEIN FANCF"/>
    <property type="match status" value="1"/>
</dbReference>
<dbReference type="InterPro" id="IPR035428">
    <property type="entry name" value="FANCF"/>
</dbReference>
<sequence>MTENGGRWQLGGWFHPDVGLNEFVQHVCGFLDTLILAYGYRSDGNPAVWTRGTLHKALGWACYIEEVLGKLPPGPRGEESKETLNLRLKMLFEKEPLPPGMTKVSSAELEKARSLLVQVLAQALPAETAWLTASVLEAGREAEMKEFVTRELSERCIATGSVKSLQHASDLVVESLLSRTQDTAVAVDLWQTPQDSSEGTPYEFEEWVDGGLRFITSAETIHKRSGAALIFSAGRTEWLKAFESLLSPLDCELTSIRLEIAELCCFYLASPRWKTLPGRIALSSCNSSMSLAFSEGEVVSKVPTPGSENGEGRPNHESGEVEGYLRELLVLEEDLWLSLHPLLAAAALAESSLLQDYINYIGRMLERSRDCPQKCTCDICRRYKDARERSWWLLKLYQRPGDESQK</sequence>
<keyword evidence="2" id="KW-1185">Reference proteome</keyword>
<organism evidence="1 2">
    <name type="scientific">Riccia sorocarpa</name>
    <dbReference type="NCBI Taxonomy" id="122646"/>
    <lineage>
        <taxon>Eukaryota</taxon>
        <taxon>Viridiplantae</taxon>
        <taxon>Streptophyta</taxon>
        <taxon>Embryophyta</taxon>
        <taxon>Marchantiophyta</taxon>
        <taxon>Marchantiopsida</taxon>
        <taxon>Marchantiidae</taxon>
        <taxon>Marchantiales</taxon>
        <taxon>Ricciaceae</taxon>
        <taxon>Riccia</taxon>
    </lineage>
</organism>
<dbReference type="EMBL" id="JBJQOH010000001">
    <property type="protein sequence ID" value="KAL3699397.1"/>
    <property type="molecule type" value="Genomic_DNA"/>
</dbReference>
<dbReference type="AlphaFoldDB" id="A0ABD3I9K5"/>
<protein>
    <submittedName>
        <fullName evidence="1">Uncharacterized protein</fullName>
    </submittedName>
</protein>
<evidence type="ECO:0000313" key="1">
    <source>
        <dbReference type="EMBL" id="KAL3699397.1"/>
    </source>
</evidence>
<evidence type="ECO:0000313" key="2">
    <source>
        <dbReference type="Proteomes" id="UP001633002"/>
    </source>
</evidence>
<comment type="caution">
    <text evidence="1">The sequence shown here is derived from an EMBL/GenBank/DDBJ whole genome shotgun (WGS) entry which is preliminary data.</text>
</comment>